<feature type="transmembrane region" description="Helical" evidence="3">
    <location>
        <begin position="12"/>
        <end position="33"/>
    </location>
</feature>
<feature type="compositionally biased region" description="Pro residues" evidence="2">
    <location>
        <begin position="251"/>
        <end position="263"/>
    </location>
</feature>
<evidence type="ECO:0008006" key="6">
    <source>
        <dbReference type="Google" id="ProtNLM"/>
    </source>
</evidence>
<evidence type="ECO:0000256" key="3">
    <source>
        <dbReference type="SAM" id="Phobius"/>
    </source>
</evidence>
<keyword evidence="3" id="KW-0812">Transmembrane</keyword>
<evidence type="ECO:0000313" key="4">
    <source>
        <dbReference type="EMBL" id="PRH79179.1"/>
    </source>
</evidence>
<keyword evidence="1" id="KW-0175">Coiled coil</keyword>
<reference evidence="4 5" key="1">
    <citation type="submission" date="2018-03" db="EMBL/GenBank/DDBJ databases">
        <title>Novel Streptomyces sp. from soil.</title>
        <authorList>
            <person name="Tan G.Y.A."/>
            <person name="Lee Z.Y."/>
        </authorList>
    </citation>
    <scope>NUCLEOTIDE SEQUENCE [LARGE SCALE GENOMIC DNA]</scope>
    <source>
        <strain evidence="4 5">ST5x</strain>
    </source>
</reference>
<feature type="compositionally biased region" description="Low complexity" evidence="2">
    <location>
        <begin position="197"/>
        <end position="233"/>
    </location>
</feature>
<dbReference type="EMBL" id="PVLV01000136">
    <property type="protein sequence ID" value="PRH79179.1"/>
    <property type="molecule type" value="Genomic_DNA"/>
</dbReference>
<evidence type="ECO:0000256" key="1">
    <source>
        <dbReference type="SAM" id="Coils"/>
    </source>
</evidence>
<feature type="compositionally biased region" description="Basic and acidic residues" evidence="2">
    <location>
        <begin position="290"/>
        <end position="315"/>
    </location>
</feature>
<comment type="caution">
    <text evidence="4">The sequence shown here is derived from an EMBL/GenBank/DDBJ whole genome shotgun (WGS) entry which is preliminary data.</text>
</comment>
<feature type="compositionally biased region" description="Low complexity" evidence="2">
    <location>
        <begin position="361"/>
        <end position="378"/>
    </location>
</feature>
<dbReference type="AlphaFoldDB" id="A0A2S9PXP6"/>
<accession>A0A2S9PXP6</accession>
<gene>
    <name evidence="4" type="ORF">C6N75_10920</name>
</gene>
<feature type="compositionally biased region" description="Gly residues" evidence="2">
    <location>
        <begin position="234"/>
        <end position="249"/>
    </location>
</feature>
<feature type="coiled-coil region" evidence="1">
    <location>
        <begin position="88"/>
        <end position="136"/>
    </location>
</feature>
<feature type="transmembrane region" description="Helical" evidence="3">
    <location>
        <begin position="39"/>
        <end position="59"/>
    </location>
</feature>
<keyword evidence="5" id="KW-1185">Reference proteome</keyword>
<name>A0A2S9PXP6_9ACTN</name>
<keyword evidence="3" id="KW-0472">Membrane</keyword>
<keyword evidence="3" id="KW-1133">Transmembrane helix</keyword>
<feature type="compositionally biased region" description="Low complexity" evidence="2">
    <location>
        <begin position="316"/>
        <end position="340"/>
    </location>
</feature>
<dbReference type="Proteomes" id="UP000239322">
    <property type="component" value="Unassembled WGS sequence"/>
</dbReference>
<evidence type="ECO:0000313" key="5">
    <source>
        <dbReference type="Proteomes" id="UP000239322"/>
    </source>
</evidence>
<dbReference type="OrthoDB" id="4337345at2"/>
<organism evidence="4 5">
    <name type="scientific">Streptomyces solincola</name>
    <dbReference type="NCBI Taxonomy" id="2100817"/>
    <lineage>
        <taxon>Bacteria</taxon>
        <taxon>Bacillati</taxon>
        <taxon>Actinomycetota</taxon>
        <taxon>Actinomycetes</taxon>
        <taxon>Kitasatosporales</taxon>
        <taxon>Streptomycetaceae</taxon>
        <taxon>Streptomyces</taxon>
    </lineage>
</organism>
<protein>
    <recommendedName>
        <fullName evidence="6">Secreted protein</fullName>
    </recommendedName>
</protein>
<sequence length="434" mass="43850">MPRGRHRHSPPLHRLLPPSAVAGAAVLSAAVAWLPTDPLVLRLLAAAAAVSAVAGAVLTRTWDRAAGRRVAELTRARAGDQWRSEERVAELESDLEESRELRGKLDAKLRTKRIELAALRNEHAELLRRYATAETERASALEGRRQLALEVAAPGGVTAAGRPALPVSPSTPTQGAYLQAARALAELTRNATMQQARRTLAAAAPRPGVPAAGVPAVKGAAPFGEHGASAAQGDGPGGDGPGGGPGGGMTPVPPAAAIPPPGPRRSVQRLQGGFDFFGTGPGPDGDGDPDSARDRSAAPATHDGDDAPHADDAPHMDGAAPANDAASANGAASVNGAAPVRAALGRGTGGRQGADSRVTDAAASPAGAGSAPSTAAGPVGEDEDLADVVGEEALAHHQARRATERRAVGEVIDLTAHDETEQIDLAGLRRNAAG</sequence>
<dbReference type="RefSeq" id="WP_105868674.1">
    <property type="nucleotide sequence ID" value="NZ_PVLV01000136.1"/>
</dbReference>
<feature type="region of interest" description="Disordered" evidence="2">
    <location>
        <begin position="197"/>
        <end position="384"/>
    </location>
</feature>
<proteinExistence type="predicted"/>
<evidence type="ECO:0000256" key="2">
    <source>
        <dbReference type="SAM" id="MobiDB-lite"/>
    </source>
</evidence>